<name>A0ACB0E189_RANTA</name>
<evidence type="ECO:0000313" key="1">
    <source>
        <dbReference type="EMBL" id="CAI9694343.1"/>
    </source>
</evidence>
<protein>
    <submittedName>
        <fullName evidence="1">Uncharacterized protein</fullName>
    </submittedName>
</protein>
<reference evidence="1" key="1">
    <citation type="submission" date="2023-05" db="EMBL/GenBank/DDBJ databases">
        <authorList>
            <consortium name="ELIXIR-Norway"/>
        </authorList>
    </citation>
    <scope>NUCLEOTIDE SEQUENCE</scope>
</reference>
<dbReference type="Proteomes" id="UP001162501">
    <property type="component" value="Chromosome 13"/>
</dbReference>
<evidence type="ECO:0000313" key="2">
    <source>
        <dbReference type="Proteomes" id="UP001162501"/>
    </source>
</evidence>
<dbReference type="EMBL" id="OX596097">
    <property type="protein sequence ID" value="CAI9694343.1"/>
    <property type="molecule type" value="Genomic_DNA"/>
</dbReference>
<gene>
    <name evidence="1" type="ORF">MRATA1EN3_LOCUS5556</name>
</gene>
<sequence>MESGPGFGIRRRRRVLGPGRARWRRRLCQALRSLQPGPASQQGRPGLRKRLTSTNSHHLCRVGKPHVLPRLLFMRRAGWLFSVVQSVGTRCQRRNPSCRGTADHEKEGPSGRRGKQNSRPPPHPPQM</sequence>
<accession>A0ACB0E189</accession>
<proteinExistence type="predicted"/>
<organism evidence="1 2">
    <name type="scientific">Rangifer tarandus platyrhynchus</name>
    <name type="common">Svalbard reindeer</name>
    <dbReference type="NCBI Taxonomy" id="3082113"/>
    <lineage>
        <taxon>Eukaryota</taxon>
        <taxon>Metazoa</taxon>
        <taxon>Chordata</taxon>
        <taxon>Craniata</taxon>
        <taxon>Vertebrata</taxon>
        <taxon>Euteleostomi</taxon>
        <taxon>Mammalia</taxon>
        <taxon>Eutheria</taxon>
        <taxon>Laurasiatheria</taxon>
        <taxon>Artiodactyla</taxon>
        <taxon>Ruminantia</taxon>
        <taxon>Pecora</taxon>
        <taxon>Cervidae</taxon>
        <taxon>Odocoileinae</taxon>
        <taxon>Rangifer</taxon>
    </lineage>
</organism>